<dbReference type="STRING" id="504472.Slin_1965"/>
<accession>D2QCK5</accession>
<keyword evidence="2" id="KW-1185">Reference proteome</keyword>
<protein>
    <recommendedName>
        <fullName evidence="3">Abortive infection protein-like C-terminal domain-containing protein</fullName>
    </recommendedName>
</protein>
<proteinExistence type="predicted"/>
<dbReference type="AlphaFoldDB" id="D2QCK5"/>
<dbReference type="Proteomes" id="UP000002028">
    <property type="component" value="Chromosome"/>
</dbReference>
<gene>
    <name evidence="1" type="ordered locus">Slin_1965</name>
</gene>
<dbReference type="eggNOG" id="ENOG5031BCW">
    <property type="taxonomic scope" value="Bacteria"/>
</dbReference>
<name>D2QCK5_SPILD</name>
<dbReference type="EMBL" id="CP001769">
    <property type="protein sequence ID" value="ADB38010.1"/>
    <property type="molecule type" value="Genomic_DNA"/>
</dbReference>
<dbReference type="HOGENOM" id="CLU_086330_0_0_10"/>
<evidence type="ECO:0000313" key="1">
    <source>
        <dbReference type="EMBL" id="ADB38010.1"/>
    </source>
</evidence>
<reference evidence="1 2" key="1">
    <citation type="journal article" date="2010" name="Stand. Genomic Sci.">
        <title>Complete genome sequence of Spirosoma linguale type strain (1).</title>
        <authorList>
            <person name="Lail K."/>
            <person name="Sikorski J."/>
            <person name="Saunders E."/>
            <person name="Lapidus A."/>
            <person name="Glavina Del Rio T."/>
            <person name="Copeland A."/>
            <person name="Tice H."/>
            <person name="Cheng J.-F."/>
            <person name="Lucas S."/>
            <person name="Nolan M."/>
            <person name="Bruce D."/>
            <person name="Goodwin L."/>
            <person name="Pitluck S."/>
            <person name="Ivanova N."/>
            <person name="Mavromatis K."/>
            <person name="Ovchinnikova G."/>
            <person name="Pati A."/>
            <person name="Chen A."/>
            <person name="Palaniappan K."/>
            <person name="Land M."/>
            <person name="Hauser L."/>
            <person name="Chang Y.-J."/>
            <person name="Jeffries C.D."/>
            <person name="Chain P."/>
            <person name="Brettin T."/>
            <person name="Detter J.C."/>
            <person name="Schuetze A."/>
            <person name="Rohde M."/>
            <person name="Tindall B.J."/>
            <person name="Goeker M."/>
            <person name="Bristow J."/>
            <person name="Eisen J.A."/>
            <person name="Markowitz V."/>
            <person name="Hugenholtz P."/>
            <person name="Kyrpides N.C."/>
            <person name="Klenk H.-P."/>
            <person name="Chen F."/>
        </authorList>
    </citation>
    <scope>NUCLEOTIDE SEQUENCE [LARGE SCALE GENOMIC DNA]</scope>
    <source>
        <strain evidence="2">ATCC 33905 / DSM 74 / LMG 10896 / Claus 1</strain>
    </source>
</reference>
<sequence>MLRFDTNLRYYSSEEVTMEFQNEISEMISKMARGKQSVLEHFKTYFASAAGTTSSWSTSISWADTDLRRFMTEASKNAVLFIEAFYDACESLIEEEPGTAVPDYNIINWVLSKHSLAYQIKPPELLILSGKKKLELTDILPISIDQSAKDKIHQSLAEANRLLSEGRDKQAVQEILWLLESITTVYRGITNENNSTIQGKYFNKIIGEIRRHNKGNATDQIIIWIENLHGYLSAPAGGGIRHGLDLKEGILMTRHEAVLYCSLTTSYINFLLAEYDRLAGKSTISVK</sequence>
<organism evidence="1 2">
    <name type="scientific">Spirosoma linguale (strain ATCC 33905 / DSM 74 / LMG 10896 / Claus 1)</name>
    <dbReference type="NCBI Taxonomy" id="504472"/>
    <lineage>
        <taxon>Bacteria</taxon>
        <taxon>Pseudomonadati</taxon>
        <taxon>Bacteroidota</taxon>
        <taxon>Cytophagia</taxon>
        <taxon>Cytophagales</taxon>
        <taxon>Cytophagaceae</taxon>
        <taxon>Spirosoma</taxon>
    </lineage>
</organism>
<dbReference type="KEGG" id="sli:Slin_1965"/>
<evidence type="ECO:0000313" key="2">
    <source>
        <dbReference type="Proteomes" id="UP000002028"/>
    </source>
</evidence>
<evidence type="ECO:0008006" key="3">
    <source>
        <dbReference type="Google" id="ProtNLM"/>
    </source>
</evidence>